<feature type="signal peptide" evidence="2">
    <location>
        <begin position="1"/>
        <end position="22"/>
    </location>
</feature>
<dbReference type="AlphaFoldDB" id="A0A7D4U9Y4"/>
<dbReference type="Proteomes" id="UP000505355">
    <property type="component" value="Chromosome"/>
</dbReference>
<evidence type="ECO:0000313" key="4">
    <source>
        <dbReference type="Proteomes" id="UP000505355"/>
    </source>
</evidence>
<name>A0A7D4U9Y4_9SPHI</name>
<keyword evidence="4" id="KW-1185">Reference proteome</keyword>
<accession>A0A7D4U9Y4</accession>
<protein>
    <submittedName>
        <fullName evidence="3">Uncharacterized protein</fullName>
    </submittedName>
</protein>
<reference evidence="3 4" key="1">
    <citation type="submission" date="2020-05" db="EMBL/GenBank/DDBJ databases">
        <title>Mucilaginibacter mali sp. nov.</title>
        <authorList>
            <person name="Kim H.S."/>
            <person name="Lee K.C."/>
            <person name="Suh M.K."/>
            <person name="Kim J.-S."/>
            <person name="Han K.-I."/>
            <person name="Eom M.K."/>
            <person name="Shin Y.K."/>
            <person name="Lee J.-S."/>
        </authorList>
    </citation>
    <scope>NUCLEOTIDE SEQUENCE [LARGE SCALE GENOMIC DNA]</scope>
    <source>
        <strain evidence="3 4">G2-14</strain>
    </source>
</reference>
<feature type="chain" id="PRO_5028995219" evidence="2">
    <location>
        <begin position="23"/>
        <end position="179"/>
    </location>
</feature>
<dbReference type="KEGG" id="mmab:HQ865_06930"/>
<feature type="transmembrane region" description="Helical" evidence="1">
    <location>
        <begin position="142"/>
        <end position="158"/>
    </location>
</feature>
<dbReference type="PROSITE" id="PS51257">
    <property type="entry name" value="PROKAR_LIPOPROTEIN"/>
    <property type="match status" value="1"/>
</dbReference>
<keyword evidence="2" id="KW-0732">Signal</keyword>
<keyword evidence="1" id="KW-0472">Membrane</keyword>
<dbReference type="RefSeq" id="WP_173414191.1">
    <property type="nucleotide sequence ID" value="NZ_CP054139.1"/>
</dbReference>
<evidence type="ECO:0000313" key="3">
    <source>
        <dbReference type="EMBL" id="QKJ29498.1"/>
    </source>
</evidence>
<dbReference type="EMBL" id="CP054139">
    <property type="protein sequence ID" value="QKJ29498.1"/>
    <property type="molecule type" value="Genomic_DNA"/>
</dbReference>
<feature type="transmembrane region" description="Helical" evidence="1">
    <location>
        <begin position="115"/>
        <end position="135"/>
    </location>
</feature>
<gene>
    <name evidence="3" type="ORF">HQ865_06930</name>
</gene>
<proteinExistence type="predicted"/>
<keyword evidence="1" id="KW-1133">Transmembrane helix</keyword>
<keyword evidence="1" id="KW-0812">Transmembrane</keyword>
<organism evidence="3 4">
    <name type="scientific">Mucilaginibacter mali</name>
    <dbReference type="NCBI Taxonomy" id="2740462"/>
    <lineage>
        <taxon>Bacteria</taxon>
        <taxon>Pseudomonadati</taxon>
        <taxon>Bacteroidota</taxon>
        <taxon>Sphingobacteriia</taxon>
        <taxon>Sphingobacteriales</taxon>
        <taxon>Sphingobacteriaceae</taxon>
        <taxon>Mucilaginibacter</taxon>
    </lineage>
</organism>
<sequence length="179" mass="20441">MTPKRFYLTLVLLLATGCFAWADAITINHFIIKDNPFGQSQVAIVATDSADVVQENVNGIFTFAVNGFEQPLTFTKGVAFYSPKIEKSIFLYIRHNNDTGTHAKLYYVYKSNDKLLPLHIGWGWLLVIPLSLVLLGYLFKRFIIIAIIIFLIFIYFNHHSGLNLHTFFESILDGLKTMF</sequence>
<evidence type="ECO:0000256" key="2">
    <source>
        <dbReference type="SAM" id="SignalP"/>
    </source>
</evidence>
<evidence type="ECO:0000256" key="1">
    <source>
        <dbReference type="SAM" id="Phobius"/>
    </source>
</evidence>